<accession>A0A923RYD6</accession>
<dbReference type="GO" id="GO:0005886">
    <property type="term" value="C:plasma membrane"/>
    <property type="evidence" value="ECO:0007669"/>
    <property type="project" value="UniProtKB-SubCell"/>
</dbReference>
<comment type="caution">
    <text evidence="8">The sequence shown here is derived from an EMBL/GenBank/DDBJ whole genome shotgun (WGS) entry which is preliminary data.</text>
</comment>
<evidence type="ECO:0000256" key="6">
    <source>
        <dbReference type="SAM" id="Phobius"/>
    </source>
</evidence>
<evidence type="ECO:0000256" key="5">
    <source>
        <dbReference type="ARBA" id="ARBA00023136"/>
    </source>
</evidence>
<evidence type="ECO:0000256" key="2">
    <source>
        <dbReference type="ARBA" id="ARBA00022475"/>
    </source>
</evidence>
<dbReference type="PANTHER" id="PTHR10010:SF46">
    <property type="entry name" value="SODIUM-DEPENDENT PHOSPHATE TRANSPORT PROTEIN 2B"/>
    <property type="match status" value="1"/>
</dbReference>
<dbReference type="NCBIfam" id="NF037997">
    <property type="entry name" value="Na_Pi_symport"/>
    <property type="match status" value="1"/>
</dbReference>
<evidence type="ECO:0000313" key="8">
    <source>
        <dbReference type="EMBL" id="MBC5725220.1"/>
    </source>
</evidence>
<gene>
    <name evidence="8" type="ORF">H8S45_07090</name>
</gene>
<keyword evidence="2" id="KW-1003">Cell membrane</keyword>
<dbReference type="InterPro" id="IPR038078">
    <property type="entry name" value="PhoU-like_sf"/>
</dbReference>
<evidence type="ECO:0000256" key="4">
    <source>
        <dbReference type="ARBA" id="ARBA00022989"/>
    </source>
</evidence>
<evidence type="ECO:0000259" key="7">
    <source>
        <dbReference type="Pfam" id="PF01895"/>
    </source>
</evidence>
<dbReference type="AlphaFoldDB" id="A0A923RYD6"/>
<dbReference type="RefSeq" id="WP_054327586.1">
    <property type="nucleotide sequence ID" value="NZ_JACOPL010000005.1"/>
</dbReference>
<proteinExistence type="predicted"/>
<keyword evidence="5 6" id="KW-0472">Membrane</keyword>
<evidence type="ECO:0000313" key="9">
    <source>
        <dbReference type="Proteomes" id="UP000606499"/>
    </source>
</evidence>
<keyword evidence="4 6" id="KW-1133">Transmembrane helix</keyword>
<organism evidence="8 9">
    <name type="scientific">Agathobaculum faecis</name>
    <dbReference type="NCBI Taxonomy" id="2763013"/>
    <lineage>
        <taxon>Bacteria</taxon>
        <taxon>Bacillati</taxon>
        <taxon>Bacillota</taxon>
        <taxon>Clostridia</taxon>
        <taxon>Eubacteriales</taxon>
        <taxon>Butyricicoccaceae</taxon>
        <taxon>Agathobaculum</taxon>
    </lineage>
</organism>
<evidence type="ECO:0000256" key="1">
    <source>
        <dbReference type="ARBA" id="ARBA00004651"/>
    </source>
</evidence>
<reference evidence="8" key="1">
    <citation type="submission" date="2020-08" db="EMBL/GenBank/DDBJ databases">
        <title>Genome public.</title>
        <authorList>
            <person name="Liu C."/>
            <person name="Sun Q."/>
        </authorList>
    </citation>
    <scope>NUCLEOTIDE SEQUENCE</scope>
    <source>
        <strain evidence="8">NSJ-28</strain>
    </source>
</reference>
<dbReference type="GO" id="GO:0005436">
    <property type="term" value="F:sodium:phosphate symporter activity"/>
    <property type="evidence" value="ECO:0007669"/>
    <property type="project" value="InterPro"/>
</dbReference>
<dbReference type="InterPro" id="IPR003841">
    <property type="entry name" value="Na/Pi_transpt"/>
</dbReference>
<dbReference type="SUPFAM" id="SSF109755">
    <property type="entry name" value="PhoU-like"/>
    <property type="match status" value="1"/>
</dbReference>
<evidence type="ECO:0000256" key="3">
    <source>
        <dbReference type="ARBA" id="ARBA00022692"/>
    </source>
</evidence>
<keyword evidence="3 6" id="KW-0812">Transmembrane</keyword>
<feature type="transmembrane region" description="Helical" evidence="6">
    <location>
        <begin position="261"/>
        <end position="279"/>
    </location>
</feature>
<dbReference type="Pfam" id="PF02690">
    <property type="entry name" value="Na_Pi_cotrans"/>
    <property type="match status" value="2"/>
</dbReference>
<protein>
    <submittedName>
        <fullName evidence="8">Na/Pi cotransporter family protein</fullName>
    </submittedName>
</protein>
<dbReference type="Gene3D" id="1.20.58.220">
    <property type="entry name" value="Phosphate transport system protein phou homolog 2, domain 2"/>
    <property type="match status" value="1"/>
</dbReference>
<feature type="transmembrane region" description="Helical" evidence="6">
    <location>
        <begin position="6"/>
        <end position="26"/>
    </location>
</feature>
<keyword evidence="9" id="KW-1185">Reference proteome</keyword>
<dbReference type="Proteomes" id="UP000606499">
    <property type="component" value="Unassembled WGS sequence"/>
</dbReference>
<feature type="transmembrane region" description="Helical" evidence="6">
    <location>
        <begin position="153"/>
        <end position="174"/>
    </location>
</feature>
<feature type="domain" description="PhoU" evidence="7">
    <location>
        <begin position="358"/>
        <end position="443"/>
    </location>
</feature>
<dbReference type="InterPro" id="IPR026022">
    <property type="entry name" value="PhoU_dom"/>
</dbReference>
<comment type="subcellular location">
    <subcellularLocation>
        <location evidence="1">Cell membrane</location>
        <topology evidence="1">Multi-pass membrane protein</topology>
    </subcellularLocation>
</comment>
<dbReference type="PANTHER" id="PTHR10010">
    <property type="entry name" value="SOLUTE CARRIER FAMILY 34 SODIUM PHOSPHATE , MEMBER 2-RELATED"/>
    <property type="match status" value="1"/>
</dbReference>
<dbReference type="EMBL" id="JACOPL010000005">
    <property type="protein sequence ID" value="MBC5725220.1"/>
    <property type="molecule type" value="Genomic_DNA"/>
</dbReference>
<dbReference type="GO" id="GO:0044341">
    <property type="term" value="P:sodium-dependent phosphate transport"/>
    <property type="evidence" value="ECO:0007669"/>
    <property type="project" value="InterPro"/>
</dbReference>
<dbReference type="InterPro" id="IPR004633">
    <property type="entry name" value="NaPi_cotrn-rel/YqeW-like"/>
</dbReference>
<feature type="domain" description="PhoU" evidence="7">
    <location>
        <begin position="463"/>
        <end position="544"/>
    </location>
</feature>
<sequence>MEFNVLSVVQLVGGLALFIYGMTTMGKGLERAAGSKLEKTLEKMTGNVFKALLMGMVVTMVIQSSSATTVMVVGFVNAGIMSLRQSVGVILGANIGTTITAQILRLDSGGEIGGNLFMQMLKPKNLAFLIVLAGVIIMMLAKKRRTRDIADIFSGFGILFIGMSTMESAVAPLADLPQFAQLFATIANPVLGVLVGAGVTAIIQSSSASVGILQALSTTGAITYAAAIPIILGQNIGTCITAFLSSIGGSKNARRTAMVHFYFNLIGSIVFLVVIYSIQYTVGFSFWNSAIDKGGIANFHTLFNVTCTILFLPFTKLLVHLAEWSVPSGEQQEDPLARLEPRFLTTPSLALEQAQRCIADMGDAAKQNLQLATEPLFDKSAPNESLFREHESFLDRAEVEVARYLTNIHNIRSVDQRRQLAEMMHSLSDFEKIGDYAQNIFDRAEEFRQSDLSFSETAAQELHTMCQAVGEALDLTVEGYVTRSVSIARTVEPVEEVVDTLKERLKSNHIQRLGNNECTMQIGIHFLDIVHDLEKISDHCSNIAIYTIQLGEGAEEFDTHEYAKEGYRSTPQFAEKLRYYQQKYLTQIQAAQEKA</sequence>
<name>A0A923RYD6_9FIRM</name>
<dbReference type="Pfam" id="PF01895">
    <property type="entry name" value="PhoU"/>
    <property type="match status" value="2"/>
</dbReference>
<feature type="transmembrane region" description="Helical" evidence="6">
    <location>
        <begin position="47"/>
        <end position="76"/>
    </location>
</feature>
<feature type="transmembrane region" description="Helical" evidence="6">
    <location>
        <begin position="125"/>
        <end position="141"/>
    </location>
</feature>
<dbReference type="NCBIfam" id="TIGR00704">
    <property type="entry name" value="NaPi_cotrn_rel"/>
    <property type="match status" value="1"/>
</dbReference>